<protein>
    <submittedName>
        <fullName evidence="1">Ester cyclase</fullName>
    </submittedName>
</protein>
<dbReference type="SUPFAM" id="SSF54427">
    <property type="entry name" value="NTF2-like"/>
    <property type="match status" value="1"/>
</dbReference>
<sequence>MTTSPPQTAPDQHADAVTVLRRILEEGFATGRTDVVDELCAPDLVEHQFGLAGAGAEAIQHVKDAIRDLHAAVPDIAFTVEDAAQHGETAWVRATARGTATGPFFGPPSGRPVEVTVIDVARVTGGRIVEHWGVPDRFALLAQTGVLSRLAPA</sequence>
<keyword evidence="2" id="KW-1185">Reference proteome</keyword>
<dbReference type="InterPro" id="IPR032710">
    <property type="entry name" value="NTF2-like_dom_sf"/>
</dbReference>
<evidence type="ECO:0000313" key="2">
    <source>
        <dbReference type="Proteomes" id="UP000305546"/>
    </source>
</evidence>
<organism evidence="1 2">
    <name type="scientific">Amycolatopsis alkalitolerans</name>
    <dbReference type="NCBI Taxonomy" id="2547244"/>
    <lineage>
        <taxon>Bacteria</taxon>
        <taxon>Bacillati</taxon>
        <taxon>Actinomycetota</taxon>
        <taxon>Actinomycetes</taxon>
        <taxon>Pseudonocardiales</taxon>
        <taxon>Pseudonocardiaceae</taxon>
        <taxon>Amycolatopsis</taxon>
    </lineage>
</organism>
<evidence type="ECO:0000313" key="1">
    <source>
        <dbReference type="EMBL" id="TNC23505.1"/>
    </source>
</evidence>
<gene>
    <name evidence="1" type="ORF">FG385_20955</name>
</gene>
<accession>A0A5C4LYT5</accession>
<dbReference type="Pfam" id="PF07366">
    <property type="entry name" value="SnoaL"/>
    <property type="match status" value="1"/>
</dbReference>
<dbReference type="GO" id="GO:0030638">
    <property type="term" value="P:polyketide metabolic process"/>
    <property type="evidence" value="ECO:0007669"/>
    <property type="project" value="InterPro"/>
</dbReference>
<dbReference type="Gene3D" id="3.10.450.50">
    <property type="match status" value="1"/>
</dbReference>
<dbReference type="EMBL" id="VDFW01000019">
    <property type="protein sequence ID" value="TNC23505.1"/>
    <property type="molecule type" value="Genomic_DNA"/>
</dbReference>
<comment type="caution">
    <text evidence="1">The sequence shown here is derived from an EMBL/GenBank/DDBJ whole genome shotgun (WGS) entry which is preliminary data.</text>
</comment>
<proteinExistence type="predicted"/>
<dbReference type="OrthoDB" id="5181013at2"/>
<dbReference type="AlphaFoldDB" id="A0A5C4LYT5"/>
<dbReference type="PANTHER" id="PTHR38436:SF1">
    <property type="entry name" value="ESTER CYCLASE"/>
    <property type="match status" value="1"/>
</dbReference>
<dbReference type="InterPro" id="IPR009959">
    <property type="entry name" value="Cyclase_SnoaL-like"/>
</dbReference>
<name>A0A5C4LYT5_9PSEU</name>
<reference evidence="1 2" key="1">
    <citation type="submission" date="2019-06" db="EMBL/GenBank/DDBJ databases">
        <title>Amycolatopsis alkalitolerans sp. nov., isolated from Gastrodia elata Blume.</title>
        <authorList>
            <person name="Narsing Rao M.P."/>
            <person name="Li W.J."/>
        </authorList>
    </citation>
    <scope>NUCLEOTIDE SEQUENCE [LARGE SCALE GENOMIC DNA]</scope>
    <source>
        <strain evidence="1 2">SYSUP0005</strain>
    </source>
</reference>
<dbReference type="RefSeq" id="WP_139098462.1">
    <property type="nucleotide sequence ID" value="NZ_VDFW01000019.1"/>
</dbReference>
<dbReference type="PANTHER" id="PTHR38436">
    <property type="entry name" value="POLYKETIDE CYCLASE SNOAL-LIKE DOMAIN"/>
    <property type="match status" value="1"/>
</dbReference>
<dbReference type="Proteomes" id="UP000305546">
    <property type="component" value="Unassembled WGS sequence"/>
</dbReference>